<dbReference type="EMBL" id="NMUH01002067">
    <property type="protein sequence ID" value="MQL97558.1"/>
    <property type="molecule type" value="Genomic_DNA"/>
</dbReference>
<dbReference type="Gene3D" id="2.30.29.30">
    <property type="entry name" value="Pleckstrin-homology domain (PH domain)/Phosphotyrosine-binding domain (PTB)"/>
    <property type="match status" value="1"/>
</dbReference>
<reference evidence="11" key="1">
    <citation type="submission" date="2017-07" db="EMBL/GenBank/DDBJ databases">
        <title>Taro Niue Genome Assembly and Annotation.</title>
        <authorList>
            <person name="Atibalentja N."/>
            <person name="Keating K."/>
            <person name="Fields C.J."/>
        </authorList>
    </citation>
    <scope>NUCLEOTIDE SEQUENCE</scope>
    <source>
        <strain evidence="11">Niue_2</strain>
        <tissue evidence="11">Leaf</tissue>
    </source>
</reference>
<dbReference type="PRINTS" id="PR00405">
    <property type="entry name" value="REVINTRACTNG"/>
</dbReference>
<dbReference type="OrthoDB" id="194358at2759"/>
<evidence type="ECO:0000256" key="2">
    <source>
        <dbReference type="ARBA" id="ARBA00022723"/>
    </source>
</evidence>
<evidence type="ECO:0000256" key="6">
    <source>
        <dbReference type="ARBA" id="ARBA00023054"/>
    </source>
</evidence>
<dbReference type="GO" id="GO:0005737">
    <property type="term" value="C:cytoplasm"/>
    <property type="evidence" value="ECO:0007669"/>
    <property type="project" value="InterPro"/>
</dbReference>
<feature type="domain" description="Arf-GAP" evidence="10">
    <location>
        <begin position="377"/>
        <end position="513"/>
    </location>
</feature>
<dbReference type="SUPFAM" id="SSF50729">
    <property type="entry name" value="PH domain-like"/>
    <property type="match status" value="1"/>
</dbReference>
<evidence type="ECO:0000259" key="9">
    <source>
        <dbReference type="PROSITE" id="PS50003"/>
    </source>
</evidence>
<dbReference type="InterPro" id="IPR027267">
    <property type="entry name" value="AH/BAR_dom_sf"/>
</dbReference>
<feature type="domain" description="PH" evidence="9">
    <location>
        <begin position="194"/>
        <end position="328"/>
    </location>
</feature>
<dbReference type="CDD" id="cd08204">
    <property type="entry name" value="ArfGap"/>
    <property type="match status" value="1"/>
</dbReference>
<sequence length="720" mass="82069">VEHMLNDRLMQFINVDLRDVKDSRQRFDKAQFAYDQARERFVSLKKGTRDDVVAELEEGLQNAKSTFERCRFNFVNALANIEAKKKYEFMESVSAVMDAHMRYYKQGYELLSQLEPFIHQVLTYSQQTKEMTNIEQDKLAKRIQEFRTREQLDSLRSSAHTEASANGDGIHFVGTGSYKTIEALMQSAANGEVQTIKQGYLLKQSSNPKGVWMRQFFVLDTHGTLYYYRNKSSKQMGSQYQQSTGLHEGGSGVFSRFRFSQHRTLSQGEDTLCCRTIDLRTSTIKINAELTDLRFCFRIISPARTYTLQAENDTDRMDWVDKIMAVIASLLNSPLPQQPALRLMDSAGATSINGPSQISPSTHTSDIVLHGYNGGHSTVPVVLRSIPGNDICAECGTTEPDWASLNLGILLCIECSGVHRNLGVHVSKVRSLTFDVKAWEPTILDMFRALGNSYCNSVWEERLQSQLQRKDELDLSFTSINKPEPRDPISRKEKFIQLKYVEKLLVAKERDVSVVSQYPAHIWEAVKRSDIQAVYRLLVVSNGNVNTRYDEVYSDDLCHDVDMKLNSDSVMEKELNDPVICKKIMDSGEPASCMQGCSLLHLACHIGDLVMLELLLQFGADINLQDYHGRTPLHHCIFKRNAVFAKYLLRRGAYPSIKDSGGQNALERAMELGPVTDEELLPWSDRIHTTKNKKNIKRSFFSAFRCLRFVLLEVNTWQDF</sequence>
<keyword evidence="1" id="KW-0343">GTPase activation</keyword>
<evidence type="ECO:0000256" key="4">
    <source>
        <dbReference type="ARBA" id="ARBA00022771"/>
    </source>
</evidence>
<dbReference type="AlphaFoldDB" id="A0A843VM05"/>
<dbReference type="Gene3D" id="1.25.40.20">
    <property type="entry name" value="Ankyrin repeat-containing domain"/>
    <property type="match status" value="1"/>
</dbReference>
<dbReference type="InterPro" id="IPR037278">
    <property type="entry name" value="ARFGAP/RecO"/>
</dbReference>
<evidence type="ECO:0000256" key="8">
    <source>
        <dbReference type="PROSITE-ProRule" id="PRU00288"/>
    </source>
</evidence>
<dbReference type="SUPFAM" id="SSF103657">
    <property type="entry name" value="BAR/IMD domain-like"/>
    <property type="match status" value="1"/>
</dbReference>
<keyword evidence="5" id="KW-0862">Zinc</keyword>
<dbReference type="PROSITE" id="PS50088">
    <property type="entry name" value="ANK_REPEAT"/>
    <property type="match status" value="2"/>
</dbReference>
<feature type="repeat" description="ANK" evidence="7">
    <location>
        <begin position="628"/>
        <end position="660"/>
    </location>
</feature>
<dbReference type="PROSITE" id="PS50297">
    <property type="entry name" value="ANK_REP_REGION"/>
    <property type="match status" value="2"/>
</dbReference>
<name>A0A843VM05_COLES</name>
<dbReference type="Proteomes" id="UP000652761">
    <property type="component" value="Unassembled WGS sequence"/>
</dbReference>
<dbReference type="Pfam" id="PF00169">
    <property type="entry name" value="PH"/>
    <property type="match status" value="1"/>
</dbReference>
<dbReference type="SMART" id="SM00233">
    <property type="entry name" value="PH"/>
    <property type="match status" value="1"/>
</dbReference>
<dbReference type="SUPFAM" id="SSF57863">
    <property type="entry name" value="ArfGap/RecO-like zinc finger"/>
    <property type="match status" value="1"/>
</dbReference>
<evidence type="ECO:0000256" key="3">
    <source>
        <dbReference type="ARBA" id="ARBA00022737"/>
    </source>
</evidence>
<feature type="non-terminal residue" evidence="11">
    <location>
        <position position="720"/>
    </location>
</feature>
<dbReference type="InterPro" id="IPR001849">
    <property type="entry name" value="PH_domain"/>
</dbReference>
<keyword evidence="6" id="KW-0175">Coiled coil</keyword>
<dbReference type="InterPro" id="IPR038508">
    <property type="entry name" value="ArfGAP_dom_sf"/>
</dbReference>
<dbReference type="FunFam" id="1.10.220.150:FF:000019">
    <property type="entry name" value="ADP-ribosylation factor GTPase-activating protein AGD1"/>
    <property type="match status" value="1"/>
</dbReference>
<dbReference type="PANTHER" id="PTHR23180:SF244">
    <property type="entry name" value="ADP-RIBOSYLATION FACTOR GTPASE-ACTIVATING PROTEIN AGD2"/>
    <property type="match status" value="1"/>
</dbReference>
<evidence type="ECO:0000256" key="7">
    <source>
        <dbReference type="PROSITE-ProRule" id="PRU00023"/>
    </source>
</evidence>
<feature type="repeat" description="ANK" evidence="7">
    <location>
        <begin position="595"/>
        <end position="627"/>
    </location>
</feature>
<dbReference type="SMART" id="SM00105">
    <property type="entry name" value="ArfGap"/>
    <property type="match status" value="1"/>
</dbReference>
<keyword evidence="12" id="KW-1185">Reference proteome</keyword>
<dbReference type="PROSITE" id="PS50115">
    <property type="entry name" value="ARFGAP"/>
    <property type="match status" value="1"/>
</dbReference>
<dbReference type="GO" id="GO:0008270">
    <property type="term" value="F:zinc ion binding"/>
    <property type="evidence" value="ECO:0007669"/>
    <property type="project" value="UniProtKB-KW"/>
</dbReference>
<protein>
    <submittedName>
        <fullName evidence="11">Uncharacterized protein</fullName>
    </submittedName>
</protein>
<evidence type="ECO:0000259" key="10">
    <source>
        <dbReference type="PROSITE" id="PS50115"/>
    </source>
</evidence>
<evidence type="ECO:0000256" key="1">
    <source>
        <dbReference type="ARBA" id="ARBA00022468"/>
    </source>
</evidence>
<dbReference type="Pfam" id="PF16746">
    <property type="entry name" value="BAR_3"/>
    <property type="match status" value="1"/>
</dbReference>
<comment type="caution">
    <text evidence="11">The sequence shown here is derived from an EMBL/GenBank/DDBJ whole genome shotgun (WGS) entry which is preliminary data.</text>
</comment>
<dbReference type="Gene3D" id="1.10.220.150">
    <property type="entry name" value="Arf GTPase activating protein"/>
    <property type="match status" value="1"/>
</dbReference>
<evidence type="ECO:0000313" key="11">
    <source>
        <dbReference type="EMBL" id="MQL97558.1"/>
    </source>
</evidence>
<dbReference type="GO" id="GO:0005096">
    <property type="term" value="F:GTPase activator activity"/>
    <property type="evidence" value="ECO:0007669"/>
    <property type="project" value="UniProtKB-KW"/>
</dbReference>
<dbReference type="Gene3D" id="1.20.1270.60">
    <property type="entry name" value="Arfaptin homology (AH) domain/BAR domain"/>
    <property type="match status" value="1"/>
</dbReference>
<dbReference type="CDD" id="cd13250">
    <property type="entry name" value="PH_ACAP"/>
    <property type="match status" value="1"/>
</dbReference>
<dbReference type="Pfam" id="PF01412">
    <property type="entry name" value="ArfGap"/>
    <property type="match status" value="1"/>
</dbReference>
<dbReference type="InterPro" id="IPR036770">
    <property type="entry name" value="Ankyrin_rpt-contain_sf"/>
</dbReference>
<dbReference type="InterPro" id="IPR004148">
    <property type="entry name" value="BAR_dom"/>
</dbReference>
<dbReference type="InterPro" id="IPR002110">
    <property type="entry name" value="Ankyrin_rpt"/>
</dbReference>
<dbReference type="Pfam" id="PF12796">
    <property type="entry name" value="Ank_2"/>
    <property type="match status" value="1"/>
</dbReference>
<dbReference type="InterPro" id="IPR001164">
    <property type="entry name" value="ArfGAP_dom"/>
</dbReference>
<dbReference type="InterPro" id="IPR011993">
    <property type="entry name" value="PH-like_dom_sf"/>
</dbReference>
<keyword evidence="4 8" id="KW-0863">Zinc-finger</keyword>
<dbReference type="SUPFAM" id="SSF48403">
    <property type="entry name" value="Ankyrin repeat"/>
    <property type="match status" value="1"/>
</dbReference>
<proteinExistence type="predicted"/>
<dbReference type="PANTHER" id="PTHR23180">
    <property type="entry name" value="CENTAURIN/ARF"/>
    <property type="match status" value="1"/>
</dbReference>
<gene>
    <name evidence="11" type="ORF">Taro_030257</name>
</gene>
<accession>A0A843VM05</accession>
<dbReference type="SMART" id="SM00248">
    <property type="entry name" value="ANK"/>
    <property type="match status" value="2"/>
</dbReference>
<keyword evidence="2" id="KW-0479">Metal-binding</keyword>
<evidence type="ECO:0000313" key="12">
    <source>
        <dbReference type="Proteomes" id="UP000652761"/>
    </source>
</evidence>
<dbReference type="PROSITE" id="PS50003">
    <property type="entry name" value="PH_DOMAIN"/>
    <property type="match status" value="1"/>
</dbReference>
<keyword evidence="3" id="KW-0677">Repeat</keyword>
<dbReference type="InterPro" id="IPR045258">
    <property type="entry name" value="ACAP1/2/3-like"/>
</dbReference>
<organism evidence="11 12">
    <name type="scientific">Colocasia esculenta</name>
    <name type="common">Wild taro</name>
    <name type="synonym">Arum esculentum</name>
    <dbReference type="NCBI Taxonomy" id="4460"/>
    <lineage>
        <taxon>Eukaryota</taxon>
        <taxon>Viridiplantae</taxon>
        <taxon>Streptophyta</taxon>
        <taxon>Embryophyta</taxon>
        <taxon>Tracheophyta</taxon>
        <taxon>Spermatophyta</taxon>
        <taxon>Magnoliopsida</taxon>
        <taxon>Liliopsida</taxon>
        <taxon>Araceae</taxon>
        <taxon>Aroideae</taxon>
        <taxon>Colocasieae</taxon>
        <taxon>Colocasia</taxon>
    </lineage>
</organism>
<keyword evidence="7" id="KW-0040">ANK repeat</keyword>
<evidence type="ECO:0000256" key="5">
    <source>
        <dbReference type="ARBA" id="ARBA00022833"/>
    </source>
</evidence>